<dbReference type="EMBL" id="CPZF01000001">
    <property type="protein sequence ID" value="CNF12082.1"/>
    <property type="molecule type" value="Genomic_DNA"/>
</dbReference>
<dbReference type="Proteomes" id="UP000041356">
    <property type="component" value="Unassembled WGS sequence"/>
</dbReference>
<reference evidence="1 2" key="1">
    <citation type="submission" date="2015-03" db="EMBL/GenBank/DDBJ databases">
        <authorList>
            <consortium name="Pathogen Informatics"/>
            <person name="Murphy D."/>
        </authorList>
    </citation>
    <scope>NUCLEOTIDE SEQUENCE [LARGE SCALE GENOMIC DNA]</scope>
    <source>
        <strain evidence="1 2">IP27818</strain>
    </source>
</reference>
<accession>A0A9P1UYI2</accession>
<dbReference type="AlphaFoldDB" id="A0A9P1UYI2"/>
<gene>
    <name evidence="1" type="ORF">ERS137939_00795</name>
</gene>
<name>A0A9P1UYI2_YEREN</name>
<evidence type="ECO:0000313" key="1">
    <source>
        <dbReference type="EMBL" id="CNF12082.1"/>
    </source>
</evidence>
<organism evidence="1 2">
    <name type="scientific">Yersinia enterocolitica</name>
    <dbReference type="NCBI Taxonomy" id="630"/>
    <lineage>
        <taxon>Bacteria</taxon>
        <taxon>Pseudomonadati</taxon>
        <taxon>Pseudomonadota</taxon>
        <taxon>Gammaproteobacteria</taxon>
        <taxon>Enterobacterales</taxon>
        <taxon>Yersiniaceae</taxon>
        <taxon>Yersinia</taxon>
    </lineage>
</organism>
<comment type="caution">
    <text evidence="1">The sequence shown here is derived from an EMBL/GenBank/DDBJ whole genome shotgun (WGS) entry which is preliminary data.</text>
</comment>
<protein>
    <submittedName>
        <fullName evidence="1">Uncharacterized protein</fullName>
    </submittedName>
</protein>
<evidence type="ECO:0000313" key="2">
    <source>
        <dbReference type="Proteomes" id="UP000041356"/>
    </source>
</evidence>
<sequence>MRPSDLLLDFGRPVAYYPGLVKYMGSPHAVIFFGQIFYWQDKAHSELGVQKTQEEIQEETGLTIEQQKTARKQLVSRGILIETNKRLEHKMYYRVDCDRLNEIIDNKLSDSRNGVSLIRETVKPLPAKSENPSPRARKTLVRGEVNPRFDLTEITTKNTTEITTENYICVTAQPPASGATTPIPKPQETPLMEACRKTWAAYKNGYWERYGVDPVRNAKVSSQIKQFVERVGMEAAPHVAKFYLLVNNTFYVQKLHPVGCLLADAESLHTQWATGRTMTAARAKQIDSTQTNLNAADETIRMLRARRAANGGQHAE</sequence>
<dbReference type="RefSeq" id="WP_253276497.1">
    <property type="nucleotide sequence ID" value="NZ_CPZF01000001.1"/>
</dbReference>
<proteinExistence type="predicted"/>